<keyword evidence="3" id="KW-1185">Reference proteome</keyword>
<accession>A0A5C3EHI2</accession>
<feature type="compositionally biased region" description="Basic residues" evidence="1">
    <location>
        <begin position="245"/>
        <end position="256"/>
    </location>
</feature>
<evidence type="ECO:0000256" key="1">
    <source>
        <dbReference type="SAM" id="MobiDB-lite"/>
    </source>
</evidence>
<feature type="compositionally biased region" description="Basic and acidic residues" evidence="1">
    <location>
        <begin position="432"/>
        <end position="445"/>
    </location>
</feature>
<proteinExistence type="predicted"/>
<dbReference type="AlphaFoldDB" id="A0A5C3EHI2"/>
<organism evidence="2 3">
    <name type="scientific">Ustilago trichophora</name>
    <dbReference type="NCBI Taxonomy" id="86804"/>
    <lineage>
        <taxon>Eukaryota</taxon>
        <taxon>Fungi</taxon>
        <taxon>Dikarya</taxon>
        <taxon>Basidiomycota</taxon>
        <taxon>Ustilaginomycotina</taxon>
        <taxon>Ustilaginomycetes</taxon>
        <taxon>Ustilaginales</taxon>
        <taxon>Ustilaginaceae</taxon>
        <taxon>Ustilago</taxon>
    </lineage>
</organism>
<feature type="region of interest" description="Disordered" evidence="1">
    <location>
        <begin position="191"/>
        <end position="219"/>
    </location>
</feature>
<feature type="compositionally biased region" description="Low complexity" evidence="1">
    <location>
        <begin position="166"/>
        <end position="178"/>
    </location>
</feature>
<sequence length="524" mass="57996">MRNTIINLSSDKEIASTRQALELKAHITNGGEVEVTRMDEKVDSVDVEVEDKVGVVISLVSEEDDNDRDQLQDQVMQGSEVLSQCKTAEVSQCLAKIRTGLNTIEDERIFDEAITNFHRLVTLLSKELPGVDPHKLAVSTDFPSVADDDQHARRLTTQTTAPPAVQRPSRLPPSQRSPAARVVWNGIAISAPDSPADRIRPASHRSSRLPPPSQRSPTVKVAYKGQTTTPSTLLGLTIGSAAPSKKNKKKKSKHLPNGRMRKDGIRGDLSQYQRSRRRRWAMSMNLKNVVEKKKTTMEEEEAGEEVGSDADSGDGWLGRCRKKGTQKTMTICRRLAGFTQDDDADGIWFGTKGTQKRMTAIGSGDGNRAMGQDVSVRLPSSSSAASSLEPNPRKRKRASSPPPLNEDTASNLEVHHPVRLGGGGHIWRKFRIPPDARNNRSKASDYPRIGEPLEPGFVKATQSCTLCRQLGIWCTYGDGKNRYDKPRREEIARCDRCVSLGNCCSHFSLKRSYKNRPLPHPRGQ</sequence>
<dbReference type="EMBL" id="OOIN01000029">
    <property type="protein sequence ID" value="SPO29730.1"/>
    <property type="molecule type" value="Genomic_DNA"/>
</dbReference>
<name>A0A5C3EHI2_9BASI</name>
<gene>
    <name evidence="2" type="ORF">UTRI_05552</name>
</gene>
<feature type="region of interest" description="Disordered" evidence="1">
    <location>
        <begin position="156"/>
        <end position="178"/>
    </location>
</feature>
<reference evidence="2 3" key="1">
    <citation type="submission" date="2018-03" db="EMBL/GenBank/DDBJ databases">
        <authorList>
            <person name="Guldener U."/>
        </authorList>
    </citation>
    <scope>NUCLEOTIDE SEQUENCE [LARGE SCALE GENOMIC DNA]</scope>
    <source>
        <strain evidence="2 3">NBRC100155</strain>
    </source>
</reference>
<protein>
    <submittedName>
        <fullName evidence="2">Uncharacterized protein</fullName>
    </submittedName>
</protein>
<dbReference type="Proteomes" id="UP000324022">
    <property type="component" value="Unassembled WGS sequence"/>
</dbReference>
<feature type="region of interest" description="Disordered" evidence="1">
    <location>
        <begin position="232"/>
        <end position="264"/>
    </location>
</feature>
<evidence type="ECO:0000313" key="2">
    <source>
        <dbReference type="EMBL" id="SPO29730.1"/>
    </source>
</evidence>
<evidence type="ECO:0000313" key="3">
    <source>
        <dbReference type="Proteomes" id="UP000324022"/>
    </source>
</evidence>
<feature type="region of interest" description="Disordered" evidence="1">
    <location>
        <begin position="358"/>
        <end position="450"/>
    </location>
</feature>